<dbReference type="PROSITE" id="PS00201">
    <property type="entry name" value="FLAVODOXIN"/>
    <property type="match status" value="1"/>
</dbReference>
<name>A0ABS9YSB1_9MYCO</name>
<dbReference type="InterPro" id="IPR001226">
    <property type="entry name" value="Flavodoxin_CS"/>
</dbReference>
<feature type="domain" description="Flavodoxin" evidence="1">
    <location>
        <begin position="4"/>
        <end position="122"/>
    </location>
</feature>
<dbReference type="Proteomes" id="UP001139068">
    <property type="component" value="Unassembled WGS sequence"/>
</dbReference>
<accession>A0ABS9YSB1</accession>
<reference evidence="2" key="1">
    <citation type="journal article" date="2022" name="ISME J.">
        <title>Identification of active gaseous-alkane degraders at natural gas seeps.</title>
        <authorList>
            <person name="Farhan Ul Haque M."/>
            <person name="Hernandez M."/>
            <person name="Crombie A.T."/>
            <person name="Murrell J.C."/>
        </authorList>
    </citation>
    <scope>NUCLEOTIDE SEQUENCE</scope>
    <source>
        <strain evidence="2">ANDR5</strain>
    </source>
</reference>
<dbReference type="InterPro" id="IPR029039">
    <property type="entry name" value="Flavoprotein-like_sf"/>
</dbReference>
<dbReference type="Pfam" id="PF12724">
    <property type="entry name" value="Flavodoxin_5"/>
    <property type="match status" value="1"/>
</dbReference>
<evidence type="ECO:0000313" key="3">
    <source>
        <dbReference type="Proteomes" id="UP001139068"/>
    </source>
</evidence>
<gene>
    <name evidence="2" type="ORF">K9U37_03830</name>
</gene>
<proteinExistence type="predicted"/>
<evidence type="ECO:0000313" key="2">
    <source>
        <dbReference type="EMBL" id="MCI4674114.1"/>
    </source>
</evidence>
<dbReference type="EMBL" id="JAIVFL010000001">
    <property type="protein sequence ID" value="MCI4674114.1"/>
    <property type="molecule type" value="Genomic_DNA"/>
</dbReference>
<protein>
    <submittedName>
        <fullName evidence="2">Flavodoxin domain-containing protein</fullName>
    </submittedName>
</protein>
<sequence length="169" mass="18075">MGVLVVFGSKRGGTAGLADMIGDALTETGCDAFVCPADGVADFVRVDAVIVVGALYANRWHRDARRFVRRNAEALRGLPVWLVSSGPLDDSAERQDIPPTKQVLKLVDAVGARGHVTFGGRLAPDAKGFPASAMAKTKAGDWRNQAHVQRWVETVVNQLQSLKPGRAQS</sequence>
<evidence type="ECO:0000259" key="1">
    <source>
        <dbReference type="Pfam" id="PF12724"/>
    </source>
</evidence>
<keyword evidence="3" id="KW-1185">Reference proteome</keyword>
<dbReference type="SUPFAM" id="SSF52218">
    <property type="entry name" value="Flavoproteins"/>
    <property type="match status" value="1"/>
</dbReference>
<organism evidence="2 3">
    <name type="scientific">Candidatus Mycolicibacterium alkanivorans</name>
    <dbReference type="NCBI Taxonomy" id="2954114"/>
    <lineage>
        <taxon>Bacteria</taxon>
        <taxon>Bacillati</taxon>
        <taxon>Actinomycetota</taxon>
        <taxon>Actinomycetes</taxon>
        <taxon>Mycobacteriales</taxon>
        <taxon>Mycobacteriaceae</taxon>
        <taxon>Mycolicibacterium</taxon>
    </lineage>
</organism>
<comment type="caution">
    <text evidence="2">The sequence shown here is derived from an EMBL/GenBank/DDBJ whole genome shotgun (WGS) entry which is preliminary data.</text>
</comment>
<dbReference type="InterPro" id="IPR026816">
    <property type="entry name" value="Flavodoxin_dom"/>
</dbReference>
<dbReference type="Gene3D" id="3.40.50.360">
    <property type="match status" value="1"/>
</dbReference>